<gene>
    <name evidence="2" type="ORF">EDC27_0825</name>
</gene>
<dbReference type="EMBL" id="RJVA01000010">
    <property type="protein sequence ID" value="ROR01646.1"/>
    <property type="molecule type" value="Genomic_DNA"/>
</dbReference>
<dbReference type="Proteomes" id="UP000276223">
    <property type="component" value="Unassembled WGS sequence"/>
</dbReference>
<keyword evidence="3" id="KW-1185">Reference proteome</keyword>
<proteinExistence type="predicted"/>
<dbReference type="InterPro" id="IPR011009">
    <property type="entry name" value="Kinase-like_dom_sf"/>
</dbReference>
<dbReference type="InterPro" id="IPR002575">
    <property type="entry name" value="Aminoglycoside_PTrfase"/>
</dbReference>
<evidence type="ECO:0000313" key="2">
    <source>
        <dbReference type="EMBL" id="ROR01646.1"/>
    </source>
</evidence>
<name>A0A3N1VFL8_9BACT</name>
<organism evidence="2 3">
    <name type="scientific">Desulfosoma caldarium</name>
    <dbReference type="NCBI Taxonomy" id="610254"/>
    <lineage>
        <taxon>Bacteria</taxon>
        <taxon>Pseudomonadati</taxon>
        <taxon>Thermodesulfobacteriota</taxon>
        <taxon>Syntrophobacteria</taxon>
        <taxon>Syntrophobacterales</taxon>
        <taxon>Syntrophobacteraceae</taxon>
        <taxon>Desulfosoma</taxon>
    </lineage>
</organism>
<evidence type="ECO:0000259" key="1">
    <source>
        <dbReference type="Pfam" id="PF01636"/>
    </source>
</evidence>
<dbReference type="Pfam" id="PF01636">
    <property type="entry name" value="APH"/>
    <property type="match status" value="1"/>
</dbReference>
<dbReference type="AlphaFoldDB" id="A0A3N1VFL8"/>
<sequence>MSTGGAEIHSVPGSVPEDGGVNMAALERRLLQWGYRLDGKGLRLLAGDGSDRLFYRLRQAHGSYVVLVSPRRKEPIDENDAVWHIGRHLHRIGVPVPGMLHADVHEGVFVFQDLGSVHLYDLVQRGPCRNRLRTLYREAVKVLVRCQRRAWKGFSSTWCHDGSHYDANFVYERELLYFRNAFLEGLMGLQPPPLEVDMDFQRLALKAGEDRFGLVFHRDFQSRNLMVFQGSMWVIDFQGMRFGPPEYDLAALLLDPYAMLPLWLREELVQLYWRHMKDLLGGSYTLFRERLATVALCRCFQFLAAFAYLGMVKRKRDFLRHIPAGWHRLQELLGGDLGAVYPGLCRYLQRSPVFEYLSERIGAAMEAQV</sequence>
<reference evidence="2 3" key="1">
    <citation type="submission" date="2018-11" db="EMBL/GenBank/DDBJ databases">
        <title>Genomic Encyclopedia of Type Strains, Phase IV (KMG-IV): sequencing the most valuable type-strain genomes for metagenomic binning, comparative biology and taxonomic classification.</title>
        <authorList>
            <person name="Goeker M."/>
        </authorList>
    </citation>
    <scope>NUCLEOTIDE SEQUENCE [LARGE SCALE GENOMIC DNA]</scope>
    <source>
        <strain evidence="2 3">DSM 22027</strain>
    </source>
</reference>
<dbReference type="Gene3D" id="3.90.1200.10">
    <property type="match status" value="1"/>
</dbReference>
<comment type="caution">
    <text evidence="2">The sequence shown here is derived from an EMBL/GenBank/DDBJ whole genome shotgun (WGS) entry which is preliminary data.</text>
</comment>
<feature type="domain" description="Aminoglycoside phosphotransferase" evidence="1">
    <location>
        <begin position="44"/>
        <end position="274"/>
    </location>
</feature>
<accession>A0A3N1VFL8</accession>
<dbReference type="SUPFAM" id="SSF56112">
    <property type="entry name" value="Protein kinase-like (PK-like)"/>
    <property type="match status" value="1"/>
</dbReference>
<dbReference type="Gene3D" id="3.30.200.20">
    <property type="entry name" value="Phosphorylase Kinase, domain 1"/>
    <property type="match status" value="1"/>
</dbReference>
<evidence type="ECO:0000313" key="3">
    <source>
        <dbReference type="Proteomes" id="UP000276223"/>
    </source>
</evidence>
<dbReference type="OrthoDB" id="9809275at2"/>
<protein>
    <recommendedName>
        <fullName evidence="1">Aminoglycoside phosphotransferase domain-containing protein</fullName>
    </recommendedName>
</protein>
<dbReference type="RefSeq" id="WP_123289355.1">
    <property type="nucleotide sequence ID" value="NZ_RJVA01000010.1"/>
</dbReference>